<dbReference type="EMBL" id="GISG01030587">
    <property type="protein sequence ID" value="MBA4620478.1"/>
    <property type="molecule type" value="Transcribed_RNA"/>
</dbReference>
<sequence length="203" mass="21822">MKPSKHVVVEERCTCKPEVKVTSRLVEEVICSSTEGEVLVKGEGWVRENDGSMVVVVSCNGRLEMEEVGTFGDMSVKGVMMVEEGICNGRLVLEVEICNSKLDLEVVVVNGGGMARLEVEEICSGTMVQGIQLVEEGTCDGRSLLEVVGICNSTVVAEKMRVEVEVETCGGILVLKNTAMVGEDSCGDKVEVEVVENCNSTLE</sequence>
<evidence type="ECO:0000313" key="1">
    <source>
        <dbReference type="EMBL" id="MBA4620478.1"/>
    </source>
</evidence>
<dbReference type="AlphaFoldDB" id="A0A7C8YKC8"/>
<reference evidence="1" key="2">
    <citation type="submission" date="2020-07" db="EMBL/GenBank/DDBJ databases">
        <authorList>
            <person name="Vera ALvarez R."/>
            <person name="Arias-Moreno D.M."/>
            <person name="Jimenez-Jacinto V."/>
            <person name="Jimenez-Bremont J.F."/>
            <person name="Swaminathan K."/>
            <person name="Moose S.P."/>
            <person name="Guerrero-Gonzalez M.L."/>
            <person name="Marino-Ramirez L."/>
            <person name="Landsman D."/>
            <person name="Rodriguez-Kessler M."/>
            <person name="Delgado-Sanchez P."/>
        </authorList>
    </citation>
    <scope>NUCLEOTIDE SEQUENCE</scope>
    <source>
        <tissue evidence="1">Cladode</tissue>
    </source>
</reference>
<protein>
    <submittedName>
        <fullName evidence="1">Uncharacterized protein</fullName>
    </submittedName>
</protein>
<reference evidence="1" key="1">
    <citation type="journal article" date="2013" name="J. Plant Res.">
        <title>Effect of fungi and light on seed germination of three Opuntia species from semiarid lands of central Mexico.</title>
        <authorList>
            <person name="Delgado-Sanchez P."/>
            <person name="Jimenez-Bremont J.F."/>
            <person name="Guerrero-Gonzalez Mde L."/>
            <person name="Flores J."/>
        </authorList>
    </citation>
    <scope>NUCLEOTIDE SEQUENCE</scope>
    <source>
        <tissue evidence="1">Cladode</tissue>
    </source>
</reference>
<name>A0A7C8YKC8_OPUST</name>
<accession>A0A7C8YKC8</accession>
<organism evidence="1">
    <name type="scientific">Opuntia streptacantha</name>
    <name type="common">Prickly pear cactus</name>
    <name type="synonym">Opuntia cardona</name>
    <dbReference type="NCBI Taxonomy" id="393608"/>
    <lineage>
        <taxon>Eukaryota</taxon>
        <taxon>Viridiplantae</taxon>
        <taxon>Streptophyta</taxon>
        <taxon>Embryophyta</taxon>
        <taxon>Tracheophyta</taxon>
        <taxon>Spermatophyta</taxon>
        <taxon>Magnoliopsida</taxon>
        <taxon>eudicotyledons</taxon>
        <taxon>Gunneridae</taxon>
        <taxon>Pentapetalae</taxon>
        <taxon>Caryophyllales</taxon>
        <taxon>Cactineae</taxon>
        <taxon>Cactaceae</taxon>
        <taxon>Opuntioideae</taxon>
        <taxon>Opuntia</taxon>
    </lineage>
</organism>
<proteinExistence type="predicted"/>